<dbReference type="InterPro" id="IPR050238">
    <property type="entry name" value="DNA_Rep/Repair_Clamp_Loader"/>
</dbReference>
<dbReference type="InterPro" id="IPR003593">
    <property type="entry name" value="AAA+_ATPase"/>
</dbReference>
<accession>A0AAV5QNL4</accession>
<proteinExistence type="inferred from homology"/>
<dbReference type="FunFam" id="1.20.272.10:FF:000004">
    <property type="entry name" value="Replication factor C subunit 5"/>
    <property type="match status" value="1"/>
</dbReference>
<dbReference type="FunFam" id="3.40.50.300:FF:000129">
    <property type="entry name" value="Replication factor C subunit 5"/>
    <property type="match status" value="1"/>
</dbReference>
<dbReference type="SUPFAM" id="SSF48019">
    <property type="entry name" value="post-AAA+ oligomerization domain-like"/>
    <property type="match status" value="1"/>
</dbReference>
<comment type="subcellular location">
    <subcellularLocation>
        <location evidence="1">Nucleus</location>
    </subcellularLocation>
</comment>
<evidence type="ECO:0000256" key="7">
    <source>
        <dbReference type="ARBA" id="ARBA00070184"/>
    </source>
</evidence>
<dbReference type="NCBIfam" id="NF001679">
    <property type="entry name" value="PRK00440.1"/>
    <property type="match status" value="1"/>
</dbReference>
<dbReference type="GO" id="GO:0031390">
    <property type="term" value="C:Ctf18 RFC-like complex"/>
    <property type="evidence" value="ECO:0007669"/>
    <property type="project" value="TreeGrafter"/>
</dbReference>
<reference evidence="9 10" key="1">
    <citation type="journal article" date="2023" name="Elife">
        <title>Identification of key yeast species and microbe-microbe interactions impacting larval growth of Drosophila in the wild.</title>
        <authorList>
            <person name="Mure A."/>
            <person name="Sugiura Y."/>
            <person name="Maeda R."/>
            <person name="Honda K."/>
            <person name="Sakurai N."/>
            <person name="Takahashi Y."/>
            <person name="Watada M."/>
            <person name="Katoh T."/>
            <person name="Gotoh A."/>
            <person name="Gotoh Y."/>
            <person name="Taniguchi I."/>
            <person name="Nakamura K."/>
            <person name="Hayashi T."/>
            <person name="Katayama T."/>
            <person name="Uemura T."/>
            <person name="Hattori Y."/>
        </authorList>
    </citation>
    <scope>NUCLEOTIDE SEQUENCE [LARGE SCALE GENOMIC DNA]</scope>
    <source>
        <strain evidence="9 10">SC-9</strain>
    </source>
</reference>
<dbReference type="InterPro" id="IPR003959">
    <property type="entry name" value="ATPase_AAA_core"/>
</dbReference>
<dbReference type="GO" id="GO:0003677">
    <property type="term" value="F:DNA binding"/>
    <property type="evidence" value="ECO:0007669"/>
    <property type="project" value="InterPro"/>
</dbReference>
<evidence type="ECO:0000259" key="8">
    <source>
        <dbReference type="SMART" id="SM00382"/>
    </source>
</evidence>
<evidence type="ECO:0000313" key="9">
    <source>
        <dbReference type="EMBL" id="GMM36216.1"/>
    </source>
</evidence>
<dbReference type="GO" id="GO:0031391">
    <property type="term" value="C:Elg1 RFC-like complex"/>
    <property type="evidence" value="ECO:0007669"/>
    <property type="project" value="TreeGrafter"/>
</dbReference>
<dbReference type="AlphaFoldDB" id="A0AAV5QNL4"/>
<dbReference type="RefSeq" id="XP_064853212.1">
    <property type="nucleotide sequence ID" value="XM_064997140.1"/>
</dbReference>
<feature type="domain" description="AAA+ ATPase" evidence="8">
    <location>
        <begin position="41"/>
        <end position="169"/>
    </location>
</feature>
<evidence type="ECO:0000256" key="2">
    <source>
        <dbReference type="ARBA" id="ARBA00005378"/>
    </source>
</evidence>
<dbReference type="Gene3D" id="3.40.50.300">
    <property type="entry name" value="P-loop containing nucleotide triphosphate hydrolases"/>
    <property type="match status" value="1"/>
</dbReference>
<gene>
    <name evidence="9" type="ORF">DASC09_035410</name>
</gene>
<keyword evidence="6" id="KW-0539">Nucleus</keyword>
<dbReference type="InterPro" id="IPR027417">
    <property type="entry name" value="P-loop_NTPase"/>
</dbReference>
<dbReference type="GeneID" id="90074191"/>
<dbReference type="Gene3D" id="1.10.8.60">
    <property type="match status" value="1"/>
</dbReference>
<evidence type="ECO:0000256" key="1">
    <source>
        <dbReference type="ARBA" id="ARBA00004123"/>
    </source>
</evidence>
<comment type="similarity">
    <text evidence="2">Belongs to the activator 1 small subunits family.</text>
</comment>
<dbReference type="GO" id="GO:0005524">
    <property type="term" value="F:ATP binding"/>
    <property type="evidence" value="ECO:0007669"/>
    <property type="project" value="UniProtKB-KW"/>
</dbReference>
<keyword evidence="10" id="KW-1185">Reference proteome</keyword>
<dbReference type="Pfam" id="PF00004">
    <property type="entry name" value="AAA"/>
    <property type="match status" value="1"/>
</dbReference>
<dbReference type="Pfam" id="PF08542">
    <property type="entry name" value="Rep_fac_C"/>
    <property type="match status" value="1"/>
</dbReference>
<keyword evidence="3" id="KW-0235">DNA replication</keyword>
<dbReference type="CDD" id="cd18140">
    <property type="entry name" value="HLD_clamp_RFC"/>
    <property type="match status" value="1"/>
</dbReference>
<dbReference type="GO" id="GO:0006281">
    <property type="term" value="P:DNA repair"/>
    <property type="evidence" value="ECO:0007669"/>
    <property type="project" value="TreeGrafter"/>
</dbReference>
<dbReference type="FunFam" id="1.10.8.60:FF:000028">
    <property type="entry name" value="Replication factor C subunit 5"/>
    <property type="match status" value="1"/>
</dbReference>
<sequence>MTTRSIENLPWVEKYRPSAMSDIYGQKEIVVTLEKFVDEGKLPHLLFYGPPGTGKTSTVLAMAKRIYGPQHYKSMILELNASDDRGIDVVREQVKNFASTMQIFNKGFKLIILDEADSMTNVAQNALRRIIEKYTKNARFVILANYAHKLNPALLSRCTRFRFQPLQESAIQERIKYVCEKETLKVSEPATDALLKLSKGDMRKSLNVLQACQSALDDPSNDEVTKEMVYECIGNANPDDINSLLDSILKEDFTTSYLYFEKVTKSKGLAIIDILSGIIEILDSYKLKPQTRVKILKRLSEIEYGISKGGNTKIQSSAVIATIKDAMVGEAY</sequence>
<dbReference type="GO" id="GO:0005663">
    <property type="term" value="C:DNA replication factor C complex"/>
    <property type="evidence" value="ECO:0007669"/>
    <property type="project" value="TreeGrafter"/>
</dbReference>
<dbReference type="PANTHER" id="PTHR11669">
    <property type="entry name" value="REPLICATION FACTOR C / DNA POLYMERASE III GAMMA-TAU SUBUNIT"/>
    <property type="match status" value="1"/>
</dbReference>
<protein>
    <recommendedName>
        <fullName evidence="7">Replication factor C subunit 3</fullName>
    </recommendedName>
</protein>
<evidence type="ECO:0000313" key="10">
    <source>
        <dbReference type="Proteomes" id="UP001360560"/>
    </source>
</evidence>
<dbReference type="EMBL" id="BTFZ01000011">
    <property type="protein sequence ID" value="GMM36216.1"/>
    <property type="molecule type" value="Genomic_DNA"/>
</dbReference>
<evidence type="ECO:0000256" key="4">
    <source>
        <dbReference type="ARBA" id="ARBA00022741"/>
    </source>
</evidence>
<comment type="caution">
    <text evidence="9">The sequence shown here is derived from an EMBL/GenBank/DDBJ whole genome shotgun (WGS) entry which is preliminary data.</text>
</comment>
<dbReference type="SMART" id="SM00382">
    <property type="entry name" value="AAA"/>
    <property type="match status" value="1"/>
</dbReference>
<dbReference type="Gene3D" id="1.20.272.10">
    <property type="match status" value="1"/>
</dbReference>
<dbReference type="InterPro" id="IPR013748">
    <property type="entry name" value="Rep_factorC_C"/>
</dbReference>
<dbReference type="GO" id="GO:0031389">
    <property type="term" value="C:Rad17 RFC-like complex"/>
    <property type="evidence" value="ECO:0007669"/>
    <property type="project" value="TreeGrafter"/>
</dbReference>
<dbReference type="InterPro" id="IPR008921">
    <property type="entry name" value="DNA_pol3_clamp-load_cplx_C"/>
</dbReference>
<dbReference type="CDD" id="cd00009">
    <property type="entry name" value="AAA"/>
    <property type="match status" value="1"/>
</dbReference>
<evidence type="ECO:0000256" key="5">
    <source>
        <dbReference type="ARBA" id="ARBA00022840"/>
    </source>
</evidence>
<dbReference type="InterPro" id="IPR047854">
    <property type="entry name" value="RFC_lid"/>
</dbReference>
<dbReference type="Proteomes" id="UP001360560">
    <property type="component" value="Unassembled WGS sequence"/>
</dbReference>
<dbReference type="PANTHER" id="PTHR11669:SF9">
    <property type="entry name" value="REPLICATION FACTOR C SUBUNIT 5"/>
    <property type="match status" value="1"/>
</dbReference>
<organism evidence="9 10">
    <name type="scientific">Saccharomycopsis crataegensis</name>
    <dbReference type="NCBI Taxonomy" id="43959"/>
    <lineage>
        <taxon>Eukaryota</taxon>
        <taxon>Fungi</taxon>
        <taxon>Dikarya</taxon>
        <taxon>Ascomycota</taxon>
        <taxon>Saccharomycotina</taxon>
        <taxon>Saccharomycetes</taxon>
        <taxon>Saccharomycopsidaceae</taxon>
        <taxon>Saccharomycopsis</taxon>
    </lineage>
</organism>
<dbReference type="GO" id="GO:0003689">
    <property type="term" value="F:DNA clamp loader activity"/>
    <property type="evidence" value="ECO:0007669"/>
    <property type="project" value="TreeGrafter"/>
</dbReference>
<dbReference type="SUPFAM" id="SSF52540">
    <property type="entry name" value="P-loop containing nucleoside triphosphate hydrolases"/>
    <property type="match status" value="1"/>
</dbReference>
<dbReference type="GO" id="GO:0016887">
    <property type="term" value="F:ATP hydrolysis activity"/>
    <property type="evidence" value="ECO:0007669"/>
    <property type="project" value="InterPro"/>
</dbReference>
<evidence type="ECO:0000256" key="3">
    <source>
        <dbReference type="ARBA" id="ARBA00022705"/>
    </source>
</evidence>
<keyword evidence="4" id="KW-0547">Nucleotide-binding</keyword>
<dbReference type="GO" id="GO:0006271">
    <property type="term" value="P:DNA strand elongation involved in DNA replication"/>
    <property type="evidence" value="ECO:0007669"/>
    <property type="project" value="UniProtKB-ARBA"/>
</dbReference>
<keyword evidence="5" id="KW-0067">ATP-binding</keyword>
<evidence type="ECO:0000256" key="6">
    <source>
        <dbReference type="ARBA" id="ARBA00023242"/>
    </source>
</evidence>
<name>A0AAV5QNL4_9ASCO</name>